<evidence type="ECO:0000256" key="3">
    <source>
        <dbReference type="ARBA" id="ARBA00022695"/>
    </source>
</evidence>
<evidence type="ECO:0000256" key="13">
    <source>
        <dbReference type="ARBA" id="ARBA00053603"/>
    </source>
</evidence>
<dbReference type="PATRIC" id="fig|529884.3.peg.730"/>
<keyword evidence="8 15" id="KW-0269">Exonuclease</keyword>
<dbReference type="InterPro" id="IPR008918">
    <property type="entry name" value="HhH2"/>
</dbReference>
<evidence type="ECO:0000256" key="12">
    <source>
        <dbReference type="ARBA" id="ARBA00049244"/>
    </source>
</evidence>
<dbReference type="InterPro" id="IPR012337">
    <property type="entry name" value="RNaseH-like_sf"/>
</dbReference>
<keyword evidence="7 15" id="KW-0378">Hydrolase</keyword>
<sequence>MNANPKPTLLLIDGHSLAFRAFYALNPDNFKTKDGQHTNAVHGFISMLLNILQAEKPTHLAVAFDLSRGSFRTQEYPEYKGTRGETPPEFIGQTELLQEALAAMNIKTITRENFEADDILASLADQSADKGFSVFVVSGDRDTFQLISDNTTILYPIKGVMNLARMDDAAVLEKYGIHARQYPDLAALVGETSDNLPGIPGVGPKTAAKWLQQFGDLKAVLDAADSITGKVGENLREHRELAVRNRRLNHLIRDLEFEFDQSALELGGVDEDAVRQVFAKLEFKTLTERVLRLRGSKPKDNTDGAVKAFEDAFETSKTDAIFEELQIPSAEKLTSAKLTDWLKSVSGTVGLSFEISEQNITAVGFATESVRKYWEPNSSQELKKIIEPWLKDPACVKAIHGAKDFSKLLFDLEIEFAGLDYDTLLLAYLLNPVRKDFSLDELALEYLGTVVKRGDPNQLIAEEATDVSLDAWLTISLAPKLYEQVKDQEQLHVYAQVELPTNLSLARMEHFGISVDVKKLNELFERLTGEVATIAKSAYEIIGHEINLASPKQLQTVLFDELGMTGTKQVKTGFSTNAAALTELYEQTEHPFLARLLEHREVTKIRQIVETMLKAVAQDGRIHTNYVQTGTSTGRLSSENPNLQNIPIRSQRGREIRDAFVAGQGFETLLSADYSQIEMRIMAHLSEDSGIIEAFKTGEDLHRFVGSRLFGVKPQDVTTSMRGTVKAMSYGLVYGLSEYGLAKQLRISNAEAKQLMADYFARFGGVKRYLASVVDEAKTKGFTVTTFGRRRPFDDLNSKIFQVRENARRAALNAPIQGTAADIMKLAMNAIDQKMQESGLKSRMLLQVHDELVFEVAKGELDTLKDLVTKQMEQVVELSVPLEVQIGIGKSWDQAAH</sequence>
<dbReference type="NCBIfam" id="TIGR00593">
    <property type="entry name" value="pola"/>
    <property type="match status" value="1"/>
</dbReference>
<dbReference type="SMART" id="SM00279">
    <property type="entry name" value="HhH2"/>
    <property type="match status" value="1"/>
</dbReference>
<dbReference type="eggNOG" id="COG0749">
    <property type="taxonomic scope" value="Bacteria"/>
</dbReference>
<dbReference type="Pfam" id="PF01367">
    <property type="entry name" value="5_3_exonuc"/>
    <property type="match status" value="1"/>
</dbReference>
<dbReference type="SUPFAM" id="SSF56672">
    <property type="entry name" value="DNA/RNA polymerases"/>
    <property type="match status" value="1"/>
</dbReference>
<organism evidence="18 19">
    <name type="scientific">Rhodoluna lacicola</name>
    <dbReference type="NCBI Taxonomy" id="529884"/>
    <lineage>
        <taxon>Bacteria</taxon>
        <taxon>Bacillati</taxon>
        <taxon>Actinomycetota</taxon>
        <taxon>Actinomycetes</taxon>
        <taxon>Micrococcales</taxon>
        <taxon>Microbacteriaceae</taxon>
        <taxon>Luna cluster</taxon>
        <taxon>Luna-1 subcluster</taxon>
        <taxon>Rhodoluna</taxon>
    </lineage>
</organism>
<evidence type="ECO:0000256" key="9">
    <source>
        <dbReference type="ARBA" id="ARBA00022932"/>
    </source>
</evidence>
<keyword evidence="6 15" id="KW-0227">DNA damage</keyword>
<dbReference type="SMART" id="SM00482">
    <property type="entry name" value="POLAc"/>
    <property type="match status" value="1"/>
</dbReference>
<evidence type="ECO:0000256" key="7">
    <source>
        <dbReference type="ARBA" id="ARBA00022801"/>
    </source>
</evidence>
<dbReference type="Gene3D" id="3.30.70.370">
    <property type="match status" value="1"/>
</dbReference>
<dbReference type="InterPro" id="IPR002298">
    <property type="entry name" value="DNA_polymerase_A"/>
</dbReference>
<dbReference type="Pfam" id="PF22619">
    <property type="entry name" value="DNA_polI_exo1"/>
    <property type="match status" value="1"/>
</dbReference>
<evidence type="ECO:0000313" key="19">
    <source>
        <dbReference type="Proteomes" id="UP000067708"/>
    </source>
</evidence>
<gene>
    <name evidence="15" type="primary">polA</name>
    <name evidence="18" type="ORF">Rhola_00007680</name>
</gene>
<dbReference type="SMART" id="SM00475">
    <property type="entry name" value="53EXOc"/>
    <property type="match status" value="1"/>
</dbReference>
<dbReference type="SUPFAM" id="SSF53098">
    <property type="entry name" value="Ribonuclease H-like"/>
    <property type="match status" value="1"/>
</dbReference>
<dbReference type="InterPro" id="IPR036279">
    <property type="entry name" value="5-3_exonuclease_C_sf"/>
</dbReference>
<keyword evidence="9 15" id="KW-0239">DNA-directed DNA polymerase</keyword>
<dbReference type="GO" id="GO:0003677">
    <property type="term" value="F:DNA binding"/>
    <property type="evidence" value="ECO:0007669"/>
    <property type="project" value="UniProtKB-UniRule"/>
</dbReference>
<dbReference type="CDD" id="cd06140">
    <property type="entry name" value="DNA_polA_I_Bacillus_like_exo"/>
    <property type="match status" value="1"/>
</dbReference>
<dbReference type="InterPro" id="IPR036397">
    <property type="entry name" value="RNaseH_sf"/>
</dbReference>
<evidence type="ECO:0000256" key="4">
    <source>
        <dbReference type="ARBA" id="ARBA00022705"/>
    </source>
</evidence>
<dbReference type="InterPro" id="IPR002421">
    <property type="entry name" value="5-3_exonuclease"/>
</dbReference>
<evidence type="ECO:0000256" key="10">
    <source>
        <dbReference type="ARBA" id="ARBA00023125"/>
    </source>
</evidence>
<keyword evidence="5" id="KW-0540">Nuclease</keyword>
<dbReference type="eggNOG" id="COG0258">
    <property type="taxonomic scope" value="Bacteria"/>
</dbReference>
<dbReference type="InterPro" id="IPR020046">
    <property type="entry name" value="5-3_exonucl_a-hlix_arch_N"/>
</dbReference>
<keyword evidence="4 15" id="KW-0235">DNA replication</keyword>
<dbReference type="OrthoDB" id="9806424at2"/>
<dbReference type="Gene3D" id="1.10.150.20">
    <property type="entry name" value="5' to 3' exonuclease, C-terminal subdomain"/>
    <property type="match status" value="2"/>
</dbReference>
<dbReference type="Pfam" id="PF00476">
    <property type="entry name" value="DNA_pol_A"/>
    <property type="match status" value="1"/>
</dbReference>
<keyword evidence="10 15" id="KW-0238">DNA-binding</keyword>
<evidence type="ECO:0000256" key="1">
    <source>
        <dbReference type="ARBA" id="ARBA00007705"/>
    </source>
</evidence>
<name>A0A060JCI7_9MICO</name>
<evidence type="ECO:0000313" key="18">
    <source>
        <dbReference type="EMBL" id="AIC47571.1"/>
    </source>
</evidence>
<feature type="domain" description="DNA-directed DNA polymerase family A palm" evidence="17">
    <location>
        <begin position="653"/>
        <end position="860"/>
    </location>
</feature>
<dbReference type="FunFam" id="1.10.150.20:FF:000003">
    <property type="entry name" value="DNA polymerase I"/>
    <property type="match status" value="1"/>
</dbReference>
<protein>
    <recommendedName>
        <fullName evidence="14 15">DNA polymerase I</fullName>
        <ecNumber evidence="14 15">2.7.7.7</ecNumber>
    </recommendedName>
</protein>
<dbReference type="AlphaFoldDB" id="A0A060JCI7"/>
<dbReference type="Pfam" id="PF02739">
    <property type="entry name" value="5_3_exonuc_N"/>
    <property type="match status" value="1"/>
</dbReference>
<dbReference type="InterPro" id="IPR018320">
    <property type="entry name" value="DNA_polymerase_1"/>
</dbReference>
<dbReference type="CDD" id="cd09898">
    <property type="entry name" value="H3TH_53EXO"/>
    <property type="match status" value="1"/>
</dbReference>
<dbReference type="GO" id="GO:0008409">
    <property type="term" value="F:5'-3' exonuclease activity"/>
    <property type="evidence" value="ECO:0007669"/>
    <property type="project" value="UniProtKB-UniRule"/>
</dbReference>
<evidence type="ECO:0000256" key="8">
    <source>
        <dbReference type="ARBA" id="ARBA00022839"/>
    </source>
</evidence>
<comment type="catalytic activity">
    <reaction evidence="12 15">
        <text>DNA(n) + a 2'-deoxyribonucleoside 5'-triphosphate = DNA(n+1) + diphosphate</text>
        <dbReference type="Rhea" id="RHEA:22508"/>
        <dbReference type="Rhea" id="RHEA-COMP:17339"/>
        <dbReference type="Rhea" id="RHEA-COMP:17340"/>
        <dbReference type="ChEBI" id="CHEBI:33019"/>
        <dbReference type="ChEBI" id="CHEBI:61560"/>
        <dbReference type="ChEBI" id="CHEBI:173112"/>
        <dbReference type="EC" id="2.7.7.7"/>
    </reaction>
</comment>
<dbReference type="EC" id="2.7.7.7" evidence="14 15"/>
<dbReference type="GO" id="GO:0006261">
    <property type="term" value="P:DNA-templated DNA replication"/>
    <property type="evidence" value="ECO:0007669"/>
    <property type="project" value="UniProtKB-UniRule"/>
</dbReference>
<dbReference type="InterPro" id="IPR029060">
    <property type="entry name" value="PIN-like_dom_sf"/>
</dbReference>
<dbReference type="Gene3D" id="3.40.50.1010">
    <property type="entry name" value="5'-nuclease"/>
    <property type="match status" value="1"/>
</dbReference>
<evidence type="ECO:0000256" key="11">
    <source>
        <dbReference type="ARBA" id="ARBA00023204"/>
    </source>
</evidence>
<evidence type="ECO:0000256" key="15">
    <source>
        <dbReference type="RuleBase" id="RU004460"/>
    </source>
</evidence>
<feature type="domain" description="5'-3' exonuclease" evidence="16">
    <location>
        <begin position="5"/>
        <end position="267"/>
    </location>
</feature>
<evidence type="ECO:0000256" key="6">
    <source>
        <dbReference type="ARBA" id="ARBA00022763"/>
    </source>
</evidence>
<dbReference type="RefSeq" id="WP_038502459.1">
    <property type="nucleotide sequence ID" value="NZ_CP007490.1"/>
</dbReference>
<dbReference type="HOGENOM" id="CLU_004675_0_0_11"/>
<evidence type="ECO:0000256" key="5">
    <source>
        <dbReference type="ARBA" id="ARBA00022722"/>
    </source>
</evidence>
<reference evidence="18 19" key="1">
    <citation type="journal article" date="2014" name="Int. J. Syst. Evol. Microbiol.">
        <title>Rhodoluna lacicola gen. nov., sp. nov., a planktonic freshwater bacterium with stream-lined genome.</title>
        <authorList>
            <person name="Hahn M."/>
            <person name="Schmidt J."/>
            <person name="Taipale S.J."/>
            <person name="Doolittle W.F."/>
            <person name="Koll U."/>
        </authorList>
    </citation>
    <scope>NUCLEOTIDE SEQUENCE [LARGE SCALE GENOMIC DNA]</scope>
    <source>
        <strain evidence="18 19">MWH-Ta8</strain>
    </source>
</reference>
<accession>A0A060JCI7</accession>
<dbReference type="PANTHER" id="PTHR10133:SF27">
    <property type="entry name" value="DNA POLYMERASE NU"/>
    <property type="match status" value="1"/>
</dbReference>
<keyword evidence="19" id="KW-1185">Reference proteome</keyword>
<evidence type="ECO:0000259" key="16">
    <source>
        <dbReference type="SMART" id="SM00475"/>
    </source>
</evidence>
<keyword evidence="11 15" id="KW-0234">DNA repair</keyword>
<dbReference type="InterPro" id="IPR054690">
    <property type="entry name" value="DNA_polI_exonuclease"/>
</dbReference>
<dbReference type="PRINTS" id="PR00868">
    <property type="entry name" value="DNAPOLI"/>
</dbReference>
<dbReference type="PANTHER" id="PTHR10133">
    <property type="entry name" value="DNA POLYMERASE I"/>
    <property type="match status" value="1"/>
</dbReference>
<dbReference type="FunFam" id="1.10.150.20:FF:000002">
    <property type="entry name" value="DNA polymerase I"/>
    <property type="match status" value="1"/>
</dbReference>
<dbReference type="CDD" id="cd08637">
    <property type="entry name" value="DNA_pol_A_pol_I_C"/>
    <property type="match status" value="1"/>
</dbReference>
<evidence type="ECO:0000256" key="2">
    <source>
        <dbReference type="ARBA" id="ARBA00022679"/>
    </source>
</evidence>
<dbReference type="SUPFAM" id="SSF88723">
    <property type="entry name" value="PIN domain-like"/>
    <property type="match status" value="1"/>
</dbReference>
<dbReference type="InterPro" id="IPR019760">
    <property type="entry name" value="DNA-dir_DNA_pol_A_CS"/>
</dbReference>
<dbReference type="KEGG" id="rla:Rhola_00007680"/>
<dbReference type="CDD" id="cd09859">
    <property type="entry name" value="PIN_53EXO"/>
    <property type="match status" value="1"/>
</dbReference>
<keyword evidence="2 15" id="KW-0808">Transferase</keyword>
<dbReference type="GO" id="GO:0003887">
    <property type="term" value="F:DNA-directed DNA polymerase activity"/>
    <property type="evidence" value="ECO:0007669"/>
    <property type="project" value="UniProtKB-UniRule"/>
</dbReference>
<comment type="function">
    <text evidence="15">In addition to polymerase activity, this DNA polymerase exhibits 5'-3' exonuclease activity.</text>
</comment>
<dbReference type="InterPro" id="IPR020045">
    <property type="entry name" value="DNA_polI_H3TH"/>
</dbReference>
<evidence type="ECO:0000259" key="17">
    <source>
        <dbReference type="SMART" id="SM00482"/>
    </source>
</evidence>
<keyword evidence="3 15" id="KW-0548">Nucleotidyltransferase</keyword>
<dbReference type="InterPro" id="IPR001098">
    <property type="entry name" value="DNA-dir_DNA_pol_A_palm_dom"/>
</dbReference>
<dbReference type="EMBL" id="CP007490">
    <property type="protein sequence ID" value="AIC47571.1"/>
    <property type="molecule type" value="Genomic_DNA"/>
</dbReference>
<dbReference type="InterPro" id="IPR043502">
    <property type="entry name" value="DNA/RNA_pol_sf"/>
</dbReference>
<dbReference type="Proteomes" id="UP000067708">
    <property type="component" value="Chromosome"/>
</dbReference>
<comment type="function">
    <text evidence="13">In addition to polymerase activity, this DNA polymerase exhibits 3'-5' and 5'-3' exonuclease activity.</text>
</comment>
<dbReference type="Gene3D" id="3.30.420.10">
    <property type="entry name" value="Ribonuclease H-like superfamily/Ribonuclease H"/>
    <property type="match status" value="1"/>
</dbReference>
<dbReference type="GO" id="GO:0006302">
    <property type="term" value="P:double-strand break repair"/>
    <property type="evidence" value="ECO:0007669"/>
    <property type="project" value="TreeGrafter"/>
</dbReference>
<proteinExistence type="inferred from homology"/>
<dbReference type="Gene3D" id="1.20.1060.10">
    <property type="entry name" value="Taq DNA Polymerase, Chain T, domain 4"/>
    <property type="match status" value="1"/>
</dbReference>
<evidence type="ECO:0000256" key="14">
    <source>
        <dbReference type="NCBIfam" id="TIGR00593"/>
    </source>
</evidence>
<comment type="similarity">
    <text evidence="1 15">Belongs to the DNA polymerase type-A family.</text>
</comment>
<dbReference type="PROSITE" id="PS00447">
    <property type="entry name" value="DNA_POLYMERASE_A"/>
    <property type="match status" value="1"/>
</dbReference>
<dbReference type="NCBIfam" id="NF004397">
    <property type="entry name" value="PRK05755.1"/>
    <property type="match status" value="1"/>
</dbReference>
<dbReference type="SUPFAM" id="SSF47807">
    <property type="entry name" value="5' to 3' exonuclease, C-terminal subdomain"/>
    <property type="match status" value="1"/>
</dbReference>
<dbReference type="STRING" id="529884.Rhola_00007680"/>
<dbReference type="FunFam" id="3.40.50.1010:FF:000001">
    <property type="entry name" value="DNA polymerase I"/>
    <property type="match status" value="1"/>
</dbReference>